<sequence length="272" mass="32063">MNEEKSWQVTYPEGVVEYLDLFRDKYLQYDVFDPILHKYIQEHKRSDGNRICSLGAGTGRHEIDMAKFGYDVVGLERDKRSVEIANELFEINDVKVDMRVCDFLKPEEIDKVCSQIPKFDAIILLFIPISMYDYHRALENLKKYLKPGGVFITNCFGYREEIDRDKKVLRSDIEVINKAQLDKMIVRLNYYEFEKDIVNWDAIYLVPDEDGVVRMKKDHDILTVSPEDEVEDPIEVSKEEFEILPNYKITECNDSMTPPCLYEYLVGRRLLK</sequence>
<evidence type="ECO:0000313" key="2">
    <source>
        <dbReference type="EMBL" id="SES78256.1"/>
    </source>
</evidence>
<dbReference type="EMBL" id="FOHN01000003">
    <property type="protein sequence ID" value="SES78256.1"/>
    <property type="molecule type" value="Genomic_DNA"/>
</dbReference>
<dbReference type="InterPro" id="IPR029063">
    <property type="entry name" value="SAM-dependent_MTases_sf"/>
</dbReference>
<feature type="domain" description="Methyltransferase" evidence="1">
    <location>
        <begin position="46"/>
        <end position="161"/>
    </location>
</feature>
<dbReference type="STRING" id="29364.SAMN04487772_10378"/>
<gene>
    <name evidence="2" type="ORF">SAMN04487772_10378</name>
</gene>
<dbReference type="Proteomes" id="UP000199800">
    <property type="component" value="Unassembled WGS sequence"/>
</dbReference>
<dbReference type="InterPro" id="IPR025714">
    <property type="entry name" value="Methyltranfer_dom"/>
</dbReference>
<evidence type="ECO:0000259" key="1">
    <source>
        <dbReference type="Pfam" id="PF13847"/>
    </source>
</evidence>
<organism evidence="2 3">
    <name type="scientific">[Clostridium] polysaccharolyticum</name>
    <dbReference type="NCBI Taxonomy" id="29364"/>
    <lineage>
        <taxon>Bacteria</taxon>
        <taxon>Bacillati</taxon>
        <taxon>Bacillota</taxon>
        <taxon>Clostridia</taxon>
        <taxon>Lachnospirales</taxon>
        <taxon>Lachnospiraceae</taxon>
    </lineage>
</organism>
<keyword evidence="2" id="KW-0808">Transferase</keyword>
<dbReference type="RefSeq" id="WP_092476163.1">
    <property type="nucleotide sequence ID" value="NZ_FOHN01000003.1"/>
</dbReference>
<proteinExistence type="predicted"/>
<keyword evidence="3" id="KW-1185">Reference proteome</keyword>
<protein>
    <submittedName>
        <fullName evidence="2">Methyltransferase domain-containing protein</fullName>
    </submittedName>
</protein>
<accession>A0A1H9ZBN7</accession>
<dbReference type="AlphaFoldDB" id="A0A1H9ZBN7"/>
<dbReference type="GO" id="GO:0032259">
    <property type="term" value="P:methylation"/>
    <property type="evidence" value="ECO:0007669"/>
    <property type="project" value="UniProtKB-KW"/>
</dbReference>
<dbReference type="Pfam" id="PF13847">
    <property type="entry name" value="Methyltransf_31"/>
    <property type="match status" value="1"/>
</dbReference>
<reference evidence="2 3" key="1">
    <citation type="submission" date="2016-10" db="EMBL/GenBank/DDBJ databases">
        <authorList>
            <person name="de Groot N.N."/>
        </authorList>
    </citation>
    <scope>NUCLEOTIDE SEQUENCE [LARGE SCALE GENOMIC DNA]</scope>
    <source>
        <strain evidence="2 3">DSM 1801</strain>
    </source>
</reference>
<dbReference type="GO" id="GO:0008168">
    <property type="term" value="F:methyltransferase activity"/>
    <property type="evidence" value="ECO:0007669"/>
    <property type="project" value="UniProtKB-KW"/>
</dbReference>
<keyword evidence="2" id="KW-0489">Methyltransferase</keyword>
<dbReference type="Gene3D" id="3.40.50.150">
    <property type="entry name" value="Vaccinia Virus protein VP39"/>
    <property type="match status" value="1"/>
</dbReference>
<evidence type="ECO:0000313" key="3">
    <source>
        <dbReference type="Proteomes" id="UP000199800"/>
    </source>
</evidence>
<dbReference type="SUPFAM" id="SSF53335">
    <property type="entry name" value="S-adenosyl-L-methionine-dependent methyltransferases"/>
    <property type="match status" value="1"/>
</dbReference>
<dbReference type="OrthoDB" id="9811589at2"/>
<name>A0A1H9ZBN7_9FIRM</name>
<dbReference type="CDD" id="cd02440">
    <property type="entry name" value="AdoMet_MTases"/>
    <property type="match status" value="1"/>
</dbReference>